<organism evidence="2 3">
    <name type="scientific">Ridgeia piscesae</name>
    <name type="common">Tubeworm</name>
    <dbReference type="NCBI Taxonomy" id="27915"/>
    <lineage>
        <taxon>Eukaryota</taxon>
        <taxon>Metazoa</taxon>
        <taxon>Spiralia</taxon>
        <taxon>Lophotrochozoa</taxon>
        <taxon>Annelida</taxon>
        <taxon>Polychaeta</taxon>
        <taxon>Sedentaria</taxon>
        <taxon>Canalipalpata</taxon>
        <taxon>Sabellida</taxon>
        <taxon>Siboglinidae</taxon>
        <taxon>Ridgeia</taxon>
    </lineage>
</organism>
<evidence type="ECO:0000313" key="2">
    <source>
        <dbReference type="EMBL" id="KAK2193008.1"/>
    </source>
</evidence>
<evidence type="ECO:0000313" key="3">
    <source>
        <dbReference type="Proteomes" id="UP001209878"/>
    </source>
</evidence>
<comment type="caution">
    <text evidence="2">The sequence shown here is derived from an EMBL/GenBank/DDBJ whole genome shotgun (WGS) entry which is preliminary data.</text>
</comment>
<name>A0AAD9PE11_RIDPI</name>
<sequence>MLRKQQQVYESSTKVGCVQPPPNRTVFQRESPPPYHRSQSVGAISQSSAIARKTALIKPRDMTMTSPTTTEMSTSPAATQLSDNNNVVISSNFYLPDSSLRVSGEQCNCPPRCMTTGARRHTVIRGGATTPSALTSMSQTSSCLAGDAARRRLGGCQEELLHNCAIDSGCEQYGVPCGLGPPPPYTDTQCVPSDTRRGGGRDGGGGGGGGGIQYNSSI</sequence>
<proteinExistence type="predicted"/>
<protein>
    <submittedName>
        <fullName evidence="2">Uncharacterized protein</fullName>
    </submittedName>
</protein>
<evidence type="ECO:0000256" key="1">
    <source>
        <dbReference type="SAM" id="MobiDB-lite"/>
    </source>
</evidence>
<dbReference type="Proteomes" id="UP001209878">
    <property type="component" value="Unassembled WGS sequence"/>
</dbReference>
<feature type="compositionally biased region" description="Polar residues" evidence="1">
    <location>
        <begin position="1"/>
        <end position="14"/>
    </location>
</feature>
<accession>A0AAD9PE11</accession>
<feature type="region of interest" description="Disordered" evidence="1">
    <location>
        <begin position="186"/>
        <end position="218"/>
    </location>
</feature>
<feature type="compositionally biased region" description="Gly residues" evidence="1">
    <location>
        <begin position="201"/>
        <end position="212"/>
    </location>
</feature>
<gene>
    <name evidence="2" type="ORF">NP493_18g03000</name>
</gene>
<dbReference type="AlphaFoldDB" id="A0AAD9PE11"/>
<reference evidence="2" key="1">
    <citation type="journal article" date="2023" name="Mol. Biol. Evol.">
        <title>Third-Generation Sequencing Reveals the Adaptive Role of the Epigenome in Three Deep-Sea Polychaetes.</title>
        <authorList>
            <person name="Perez M."/>
            <person name="Aroh O."/>
            <person name="Sun Y."/>
            <person name="Lan Y."/>
            <person name="Juniper S.K."/>
            <person name="Young C.R."/>
            <person name="Angers B."/>
            <person name="Qian P.Y."/>
        </authorList>
    </citation>
    <scope>NUCLEOTIDE SEQUENCE</scope>
    <source>
        <strain evidence="2">R07B-5</strain>
    </source>
</reference>
<dbReference type="EMBL" id="JAODUO010000018">
    <property type="protein sequence ID" value="KAK2193008.1"/>
    <property type="molecule type" value="Genomic_DNA"/>
</dbReference>
<feature type="region of interest" description="Disordered" evidence="1">
    <location>
        <begin position="1"/>
        <end position="45"/>
    </location>
</feature>
<keyword evidence="3" id="KW-1185">Reference proteome</keyword>